<dbReference type="AlphaFoldDB" id="A0A2S6NK02"/>
<keyword evidence="7" id="KW-0175">Coiled coil</keyword>
<dbReference type="PRINTS" id="PR01874">
    <property type="entry name" value="DNAREPAIRADA"/>
</dbReference>
<dbReference type="InterPro" id="IPR030665">
    <property type="entry name" value="KaiC"/>
</dbReference>
<feature type="coiled-coil region" evidence="7">
    <location>
        <begin position="485"/>
        <end position="539"/>
    </location>
</feature>
<sequence length="574" mass="61854">MTTETLIKTPTGIRGFDALSGGGLPRGRATLLAGNAGSGKTVFALQTLINGARDGEPGIFVAFEENSRRILANAGKFDWQVASLEPGQLFFFDAQPNHDMILSGAFDLGGMLAMLQAKTEELCAKRIVFDAIDVILVLMRDAAQIRQELYRLHDWLLRRGLTALVTAKVYSHDWEDSTPKVLDFMQFMVDCSIVLGHELMDGTSQRTMRIVKYRGSGFEENEVPYLIGPGGIDVAYTSSLETDCPASHERVSSGVERLDTMLGGGYFRGASVLLTGAPGTAKTTLCGAFVEAACRRGEKSLFVSFDSRSDELIRNLSSVGVHLGGAVDCGLLRMASARGSSGSAEIHLMQITTMARAHGARCVVIDPLSALSKSGNRTTAHSVAERLVDWAKAEGITLVCTSLLDRAIPDSDGTPLQISTVADTWIHLSYVIQAGERNRGISIVKARGTGHSNQVRELLLSSAGVTLTDVYTAGGEVLMGAQRWARERAERLANAERSAAAAQRRLVLESQAAELEVRLRTLQREIAANVNERQTLSEAETERTTDIARAEAELRALRTADTPQKPDAGAACDA</sequence>
<keyword evidence="2" id="KW-0597">Phosphoprotein</keyword>
<evidence type="ECO:0000313" key="10">
    <source>
        <dbReference type="Proteomes" id="UP000239724"/>
    </source>
</evidence>
<dbReference type="Gene3D" id="3.40.50.300">
    <property type="entry name" value="P-loop containing nucleotide triphosphate hydrolases"/>
    <property type="match status" value="2"/>
</dbReference>
<dbReference type="InterPro" id="IPR051347">
    <property type="entry name" value="Circadian_clock_KaiC-rel"/>
</dbReference>
<evidence type="ECO:0000313" key="9">
    <source>
        <dbReference type="EMBL" id="PPQ35219.1"/>
    </source>
</evidence>
<keyword evidence="10" id="KW-1185">Reference proteome</keyword>
<dbReference type="EC" id="2.7.11.1" evidence="1"/>
<dbReference type="InterPro" id="IPR010624">
    <property type="entry name" value="KaiC_dom"/>
</dbReference>
<keyword evidence="4" id="KW-0677">Repeat</keyword>
<dbReference type="NCBIfam" id="NF006799">
    <property type="entry name" value="PRK09302.1"/>
    <property type="match status" value="1"/>
</dbReference>
<keyword evidence="3" id="KW-0808">Transferase</keyword>
<dbReference type="PIRSF" id="PIRSF039117">
    <property type="entry name" value="KaiC"/>
    <property type="match status" value="1"/>
</dbReference>
<dbReference type="Pfam" id="PF06745">
    <property type="entry name" value="ATPase"/>
    <property type="match status" value="2"/>
</dbReference>
<evidence type="ECO:0000259" key="8">
    <source>
        <dbReference type="PROSITE" id="PS51146"/>
    </source>
</evidence>
<dbReference type="PROSITE" id="PS51146">
    <property type="entry name" value="KAIC"/>
    <property type="match status" value="2"/>
</dbReference>
<keyword evidence="6" id="KW-0378">Hydrolase</keyword>
<feature type="domain" description="KaiC" evidence="8">
    <location>
        <begin position="7"/>
        <end position="248"/>
    </location>
</feature>
<dbReference type="SUPFAM" id="SSF52540">
    <property type="entry name" value="P-loop containing nucleoside triphosphate hydrolases"/>
    <property type="match status" value="2"/>
</dbReference>
<dbReference type="SMART" id="SM00382">
    <property type="entry name" value="AAA"/>
    <property type="match status" value="2"/>
</dbReference>
<protein>
    <recommendedName>
        <fullName evidence="1">non-specific serine/threonine protein kinase</fullName>
        <ecNumber evidence="1">2.7.11.1</ecNumber>
    </recommendedName>
</protein>
<dbReference type="InterPro" id="IPR027417">
    <property type="entry name" value="P-loop_NTPase"/>
</dbReference>
<dbReference type="InterPro" id="IPR014774">
    <property type="entry name" value="KaiC-like_dom"/>
</dbReference>
<dbReference type="GO" id="GO:0016787">
    <property type="term" value="F:hydrolase activity"/>
    <property type="evidence" value="ECO:0007669"/>
    <property type="project" value="UniProtKB-KW"/>
</dbReference>
<dbReference type="InterPro" id="IPR003593">
    <property type="entry name" value="AAA+_ATPase"/>
</dbReference>
<evidence type="ECO:0000256" key="3">
    <source>
        <dbReference type="ARBA" id="ARBA00022679"/>
    </source>
</evidence>
<dbReference type="GO" id="GO:0005524">
    <property type="term" value="F:ATP binding"/>
    <property type="evidence" value="ECO:0007669"/>
    <property type="project" value="InterPro"/>
</dbReference>
<dbReference type="Proteomes" id="UP000239724">
    <property type="component" value="Unassembled WGS sequence"/>
</dbReference>
<dbReference type="RefSeq" id="WP_104518405.1">
    <property type="nucleotide sequence ID" value="NZ_NHRY01000076.1"/>
</dbReference>
<proteinExistence type="predicted"/>
<evidence type="ECO:0000256" key="1">
    <source>
        <dbReference type="ARBA" id="ARBA00012513"/>
    </source>
</evidence>
<evidence type="ECO:0000256" key="5">
    <source>
        <dbReference type="ARBA" id="ARBA00022777"/>
    </source>
</evidence>
<dbReference type="PANTHER" id="PTHR42926">
    <property type="match status" value="1"/>
</dbReference>
<feature type="domain" description="KaiC" evidence="8">
    <location>
        <begin position="249"/>
        <end position="481"/>
    </location>
</feature>
<evidence type="ECO:0000256" key="4">
    <source>
        <dbReference type="ARBA" id="ARBA00022737"/>
    </source>
</evidence>
<evidence type="ECO:0000256" key="6">
    <source>
        <dbReference type="ARBA" id="ARBA00022801"/>
    </source>
</evidence>
<evidence type="ECO:0000256" key="2">
    <source>
        <dbReference type="ARBA" id="ARBA00022553"/>
    </source>
</evidence>
<evidence type="ECO:0000256" key="7">
    <source>
        <dbReference type="SAM" id="Coils"/>
    </source>
</evidence>
<comment type="caution">
    <text evidence="9">The sequence shown here is derived from an EMBL/GenBank/DDBJ whole genome shotgun (WGS) entry which is preliminary data.</text>
</comment>
<gene>
    <name evidence="9" type="ORF">CCS01_08430</name>
</gene>
<keyword evidence="5" id="KW-0418">Kinase</keyword>
<reference evidence="9 10" key="1">
    <citation type="journal article" date="2018" name="Arch. Microbiol.">
        <title>New insights into the metabolic potential of the phototrophic purple bacterium Rhodopila globiformis DSM 161(T) from its draft genome sequence and evidence for a vanadium-dependent nitrogenase.</title>
        <authorList>
            <person name="Imhoff J.F."/>
            <person name="Rahn T."/>
            <person name="Kunzel S."/>
            <person name="Neulinger S.C."/>
        </authorList>
    </citation>
    <scope>NUCLEOTIDE SEQUENCE [LARGE SCALE GENOMIC DNA]</scope>
    <source>
        <strain evidence="9 10">DSM 161</strain>
    </source>
</reference>
<dbReference type="OrthoDB" id="9787927at2"/>
<organism evidence="9 10">
    <name type="scientific">Rhodopila globiformis</name>
    <name type="common">Rhodopseudomonas globiformis</name>
    <dbReference type="NCBI Taxonomy" id="1071"/>
    <lineage>
        <taxon>Bacteria</taxon>
        <taxon>Pseudomonadati</taxon>
        <taxon>Pseudomonadota</taxon>
        <taxon>Alphaproteobacteria</taxon>
        <taxon>Acetobacterales</taxon>
        <taxon>Acetobacteraceae</taxon>
        <taxon>Rhodopila</taxon>
    </lineage>
</organism>
<name>A0A2S6NK02_RHOGL</name>
<dbReference type="GO" id="GO:0004674">
    <property type="term" value="F:protein serine/threonine kinase activity"/>
    <property type="evidence" value="ECO:0007669"/>
    <property type="project" value="UniProtKB-EC"/>
</dbReference>
<dbReference type="EMBL" id="NHRY01000076">
    <property type="protein sequence ID" value="PPQ35219.1"/>
    <property type="molecule type" value="Genomic_DNA"/>
</dbReference>
<accession>A0A2S6NK02</accession>
<dbReference type="PANTHER" id="PTHR42926:SF1">
    <property type="entry name" value="CIRCADIAN CLOCK OSCILLATOR PROTEIN KAIC 1"/>
    <property type="match status" value="1"/>
</dbReference>